<dbReference type="CDD" id="cd00886">
    <property type="entry name" value="MogA_MoaB"/>
    <property type="match status" value="1"/>
</dbReference>
<sequence length="162" mass="17452">MKTEHIRDISIGVAVITVSTTRTEETDTSGRTIREHLEGAGYPVRFYRIVKDDQVAIRAALICSLSDADAVILNGGTGLTSDDCTIEAVEPFYEKRIDGFGEIFRRLSYEEIGTSALLSRASAGVAGGRAIFCIPGSTGAVRLAMADIIIPELRHILSHARG</sequence>
<dbReference type="InterPro" id="IPR008284">
    <property type="entry name" value="MoCF_biosynth_CS"/>
</dbReference>
<evidence type="ECO:0000256" key="1">
    <source>
        <dbReference type="ARBA" id="ARBA00006112"/>
    </source>
</evidence>
<dbReference type="RefSeq" id="WP_130645869.1">
    <property type="nucleotide sequence ID" value="NZ_PGCL01000001.1"/>
</dbReference>
<dbReference type="Pfam" id="PF00994">
    <property type="entry name" value="MoCF_biosynth"/>
    <property type="match status" value="1"/>
</dbReference>
<evidence type="ECO:0000313" key="5">
    <source>
        <dbReference type="Proteomes" id="UP000292580"/>
    </source>
</evidence>
<evidence type="ECO:0000256" key="2">
    <source>
        <dbReference type="ARBA" id="ARBA00023150"/>
    </source>
</evidence>
<feature type="domain" description="MoaB/Mog" evidence="3">
    <location>
        <begin position="14"/>
        <end position="156"/>
    </location>
</feature>
<dbReference type="GO" id="GO:0005829">
    <property type="term" value="C:cytosol"/>
    <property type="evidence" value="ECO:0007669"/>
    <property type="project" value="TreeGrafter"/>
</dbReference>
<keyword evidence="5" id="KW-1185">Reference proteome</keyword>
<dbReference type="Proteomes" id="UP000292580">
    <property type="component" value="Unassembled WGS sequence"/>
</dbReference>
<dbReference type="GO" id="GO:0006777">
    <property type="term" value="P:Mo-molybdopterin cofactor biosynthetic process"/>
    <property type="evidence" value="ECO:0007669"/>
    <property type="project" value="UniProtKB-KW"/>
</dbReference>
<gene>
    <name evidence="4" type="ORF">CUJ86_01920</name>
</gene>
<evidence type="ECO:0000313" key="4">
    <source>
        <dbReference type="EMBL" id="TAJ45863.1"/>
    </source>
</evidence>
<dbReference type="InterPro" id="IPR036425">
    <property type="entry name" value="MoaB/Mog-like_dom_sf"/>
</dbReference>
<reference evidence="4 5" key="1">
    <citation type="submission" date="2017-11" db="EMBL/GenBank/DDBJ databases">
        <title>Isolation and Characterization of Methanofollis Species from Methane Seep Offshore SW Taiwan.</title>
        <authorList>
            <person name="Teng N.-H."/>
            <person name="Lai M.-C."/>
            <person name="Chen S.-C."/>
        </authorList>
    </citation>
    <scope>NUCLEOTIDE SEQUENCE [LARGE SCALE GENOMIC DNA]</scope>
    <source>
        <strain evidence="4 5">FWC-SCC2</strain>
    </source>
</reference>
<keyword evidence="2" id="KW-0501">Molybdenum cofactor biosynthesis</keyword>
<dbReference type="InterPro" id="IPR012245">
    <property type="entry name" value="MoaB"/>
</dbReference>
<comment type="caution">
    <text evidence="4">The sequence shown here is derived from an EMBL/GenBank/DDBJ whole genome shotgun (WGS) entry which is preliminary data.</text>
</comment>
<organism evidence="4 5">
    <name type="scientific">Methanofollis fontis</name>
    <dbReference type="NCBI Taxonomy" id="2052832"/>
    <lineage>
        <taxon>Archaea</taxon>
        <taxon>Methanobacteriati</taxon>
        <taxon>Methanobacteriota</taxon>
        <taxon>Stenosarchaea group</taxon>
        <taxon>Methanomicrobia</taxon>
        <taxon>Methanomicrobiales</taxon>
        <taxon>Methanomicrobiaceae</taxon>
        <taxon>Methanofollis</taxon>
    </lineage>
</organism>
<dbReference type="Gene3D" id="3.40.980.10">
    <property type="entry name" value="MoaB/Mog-like domain"/>
    <property type="match status" value="1"/>
</dbReference>
<dbReference type="SUPFAM" id="SSF53218">
    <property type="entry name" value="Molybdenum cofactor biosynthesis proteins"/>
    <property type="match status" value="1"/>
</dbReference>
<dbReference type="SMART" id="SM00852">
    <property type="entry name" value="MoCF_biosynth"/>
    <property type="match status" value="1"/>
</dbReference>
<protein>
    <submittedName>
        <fullName evidence="4">Molybdenum cofactor biosynthesis protein</fullName>
    </submittedName>
</protein>
<dbReference type="FunFam" id="3.40.980.10:FF:000006">
    <property type="entry name" value="Molybdenum cofactor biosynthesis protein B"/>
    <property type="match status" value="1"/>
</dbReference>
<dbReference type="PANTHER" id="PTHR43232">
    <property type="entry name" value="MOLYBDENUM COFACTOR BIOSYNTHESIS PROTEIN B"/>
    <property type="match status" value="1"/>
</dbReference>
<dbReference type="AlphaFoldDB" id="A0A483CRT7"/>
<dbReference type="OrthoDB" id="205337at2157"/>
<proteinExistence type="inferred from homology"/>
<name>A0A483CRT7_9EURY</name>
<evidence type="ECO:0000259" key="3">
    <source>
        <dbReference type="SMART" id="SM00852"/>
    </source>
</evidence>
<dbReference type="PANTHER" id="PTHR43232:SF2">
    <property type="entry name" value="MOLYBDENUM COFACTOR BIOSYNTHESIS PROTEIN B"/>
    <property type="match status" value="1"/>
</dbReference>
<dbReference type="PIRSF" id="PIRSF006443">
    <property type="entry name" value="MoaB"/>
    <property type="match status" value="1"/>
</dbReference>
<accession>A0A483CRT7</accession>
<dbReference type="EMBL" id="PGCL01000001">
    <property type="protein sequence ID" value="TAJ45863.1"/>
    <property type="molecule type" value="Genomic_DNA"/>
</dbReference>
<dbReference type="InterPro" id="IPR001453">
    <property type="entry name" value="MoaB/Mog_dom"/>
</dbReference>
<dbReference type="PROSITE" id="PS01078">
    <property type="entry name" value="MOCF_BIOSYNTHESIS_1"/>
    <property type="match status" value="1"/>
</dbReference>
<comment type="similarity">
    <text evidence="1">Belongs to the MoaB/Mog family.</text>
</comment>
<dbReference type="NCBIfam" id="TIGR00177">
    <property type="entry name" value="molyb_syn"/>
    <property type="match status" value="1"/>
</dbReference>